<accession>A0AAT9GQ12</accession>
<protein>
    <submittedName>
        <fullName evidence="1">Uncharacterized protein</fullName>
    </submittedName>
</protein>
<proteinExistence type="predicted"/>
<name>A0AAT9GQ12_9CREN</name>
<organism evidence="1">
    <name type="scientific">Sulfurisphaera javensis</name>
    <dbReference type="NCBI Taxonomy" id="2049879"/>
    <lineage>
        <taxon>Archaea</taxon>
        <taxon>Thermoproteota</taxon>
        <taxon>Thermoprotei</taxon>
        <taxon>Sulfolobales</taxon>
        <taxon>Sulfolobaceae</taxon>
        <taxon>Sulfurisphaera</taxon>
    </lineage>
</organism>
<sequence>MDISFPFYQYNMAYLGTLSIKNDNSKKVSTLVIKIIKEIIINKLLPIDPNGLYATKINLDNIIKIFKKLITDNDKYPILLVYNSDYGREKPKSNSIKIFFLAGISLKENDLNDKDKIYYVLGYSRWRGNNGNKATKCSNTGNCKLYFVLVLSKDILDSLPKEHKINIRIEKYEKNKKGQFILEAEDIRIFATKYRDAKVHLRSFIIDKEANSSSQTQIFSLNDTNLQIYYLGAQISIKGQGYRIQNGRKEKEKYIYFMLPLIVAYSVKFPQVSSSNNSANIGLPKDYVFESGKLKMTINNYNWNKVVELVDWLWNHHRASIFKLFLSKDINDSIYKYLSALKNSNSAYGTFSNIEFRSTLEFYNYYLIYYSLTLTQALNLYNKFNKSHSKLEDLILDVFDESKSLSLNYDQVLTLKKIIGFYALMYGLHGISHLLMKALTKITGIKHFGELINIRVSADQQNPSLLNYLTVVEFSNDVTLQKKKIFYENTFQIESEDSGENFNLEINVFSKEKYSYNLLNNIYNNTNFIDELKKSINDILFKQTNTVLDRCNYNWTLEKQRLEYARQKFIQRNNALNQADNEVKNYINTHYKPSRTIFRFIYANKLVYDISKKLNIGKNDLYTYSQYIWPYYLDQCVDGCYNCVYIEGELGNNYCDMNPLSQELKTSKWSAVYILKDLGLINVDIDNISND</sequence>
<dbReference type="GeneID" id="92353860"/>
<evidence type="ECO:0000313" key="1">
    <source>
        <dbReference type="EMBL" id="BFH72987.1"/>
    </source>
</evidence>
<dbReference type="AlphaFoldDB" id="A0AAT9GQ12"/>
<reference evidence="1" key="1">
    <citation type="submission" date="2024-03" db="EMBL/GenBank/DDBJ databases">
        <title>Complete genome sequence of Sulfurisphaera javensis strain KD-1.</title>
        <authorList>
            <person name="Sakai H."/>
            <person name="Nur N."/>
            <person name="Suwanto A."/>
            <person name="Kurosawa N."/>
        </authorList>
    </citation>
    <scope>NUCLEOTIDE SEQUENCE</scope>
    <source>
        <strain evidence="1">KD-1</strain>
    </source>
</reference>
<dbReference type="KEGG" id="sjv:SJAV_09310"/>
<dbReference type="RefSeq" id="WP_369611171.1">
    <property type="nucleotide sequence ID" value="NZ_AP031322.1"/>
</dbReference>
<dbReference type="EMBL" id="AP031322">
    <property type="protein sequence ID" value="BFH72987.1"/>
    <property type="molecule type" value="Genomic_DNA"/>
</dbReference>
<gene>
    <name evidence="1" type="ORF">SJAV_09310</name>
</gene>